<dbReference type="RefSeq" id="WP_249724733.1">
    <property type="nucleotide sequence ID" value="NZ_AP031286.1"/>
</dbReference>
<dbReference type="Gene3D" id="3.40.80.10">
    <property type="entry name" value="Peptidoglycan recognition protein-like"/>
    <property type="match status" value="1"/>
</dbReference>
<proteinExistence type="predicted"/>
<feature type="compositionally biased region" description="Basic and acidic residues" evidence="1">
    <location>
        <begin position="105"/>
        <end position="114"/>
    </location>
</feature>
<keyword evidence="4" id="KW-1185">Reference proteome</keyword>
<feature type="signal peptide" evidence="2">
    <location>
        <begin position="1"/>
        <end position="29"/>
    </location>
</feature>
<sequence>MKLLQTIQWRKLSLTLAVASLAAAGFTPALPVPFNAVPSVHAEQDETISLQEAFESAAKEFGVPVNILMSVSYNLTRCEHHNGEPSTSGGYGVMHLTDVSQQSKEAPRGTDDKAPPSPSDDSSHHTLSAAAQLLKLDPSRLKQDPASNIRGGAALLAKYAKETVGKLPDSESDWYGAVAKYSGSQELYYAQDFADIPLESSMKAMQWKGATWFSERLYRSSAALVHYLAEKYDIPLDRAHIIGHNEIPGLTPKRQG</sequence>
<feature type="region of interest" description="Disordered" evidence="1">
    <location>
        <begin position="100"/>
        <end position="126"/>
    </location>
</feature>
<comment type="caution">
    <text evidence="3">The sequence shown here is derived from an EMBL/GenBank/DDBJ whole genome shotgun (WGS) entry which is preliminary data.</text>
</comment>
<dbReference type="Proteomes" id="UP001154322">
    <property type="component" value="Unassembled WGS sequence"/>
</dbReference>
<gene>
    <name evidence="3" type="ORF">WJ0W_003631</name>
</gene>
<dbReference type="Gene3D" id="1.10.530.10">
    <property type="match status" value="1"/>
</dbReference>
<protein>
    <submittedName>
        <fullName evidence="3">N-acetylmuramoyl-L-alanine amidase</fullName>
    </submittedName>
</protein>
<accession>A0ABM9G3T9</accession>
<dbReference type="InterPro" id="IPR036505">
    <property type="entry name" value="Amidase/PGRP_sf"/>
</dbReference>
<evidence type="ECO:0000256" key="1">
    <source>
        <dbReference type="SAM" id="MobiDB-lite"/>
    </source>
</evidence>
<evidence type="ECO:0000256" key="2">
    <source>
        <dbReference type="SAM" id="SignalP"/>
    </source>
</evidence>
<organism evidence="3 4">
    <name type="scientific">Paenibacillus melissococcoides</name>
    <dbReference type="NCBI Taxonomy" id="2912268"/>
    <lineage>
        <taxon>Bacteria</taxon>
        <taxon>Bacillati</taxon>
        <taxon>Bacillota</taxon>
        <taxon>Bacilli</taxon>
        <taxon>Bacillales</taxon>
        <taxon>Paenibacillaceae</taxon>
        <taxon>Paenibacillus</taxon>
    </lineage>
</organism>
<dbReference type="EMBL" id="CALYLO010000005">
    <property type="protein sequence ID" value="CAH8246396.1"/>
    <property type="molecule type" value="Genomic_DNA"/>
</dbReference>
<dbReference type="SUPFAM" id="SSF55846">
    <property type="entry name" value="N-acetylmuramoyl-L-alanine amidase-like"/>
    <property type="match status" value="1"/>
</dbReference>
<evidence type="ECO:0000313" key="3">
    <source>
        <dbReference type="EMBL" id="CAH8246396.1"/>
    </source>
</evidence>
<feature type="chain" id="PRO_5046847295" evidence="2">
    <location>
        <begin position="30"/>
        <end position="256"/>
    </location>
</feature>
<name>A0ABM9G3T9_9BACL</name>
<evidence type="ECO:0000313" key="4">
    <source>
        <dbReference type="Proteomes" id="UP001154322"/>
    </source>
</evidence>
<keyword evidence="2" id="KW-0732">Signal</keyword>
<reference evidence="3" key="1">
    <citation type="submission" date="2022-06" db="EMBL/GenBank/DDBJ databases">
        <authorList>
            <person name="Dietemann V."/>
            <person name="Ory F."/>
            <person name="Dainat B."/>
            <person name="Oberhansli S."/>
        </authorList>
    </citation>
    <scope>NUCLEOTIDE SEQUENCE</scope>
    <source>
        <strain evidence="3">Ena-SAMPLE-TAB-26-04-2022-14:26:32:270-5432</strain>
    </source>
</reference>